<protein>
    <submittedName>
        <fullName evidence="1">Polyketide cyclase/dehydrase/lipid transport protein</fullName>
    </submittedName>
</protein>
<dbReference type="Proteomes" id="UP000249720">
    <property type="component" value="Unassembled WGS sequence"/>
</dbReference>
<reference evidence="1 2" key="1">
    <citation type="submission" date="2018-06" db="EMBL/GenBank/DDBJ databases">
        <title>Genomic Encyclopedia of Archaeal and Bacterial Type Strains, Phase II (KMG-II): from individual species to whole genera.</title>
        <authorList>
            <person name="Goeker M."/>
        </authorList>
    </citation>
    <scope>NUCLEOTIDE SEQUENCE [LARGE SCALE GENOMIC DNA]</scope>
    <source>
        <strain evidence="1 2">DSM 23241</strain>
    </source>
</reference>
<evidence type="ECO:0000313" key="1">
    <source>
        <dbReference type="EMBL" id="PZX61893.1"/>
    </source>
</evidence>
<accession>A0A2W7RM68</accession>
<dbReference type="InterPro" id="IPR023393">
    <property type="entry name" value="START-like_dom_sf"/>
</dbReference>
<comment type="caution">
    <text evidence="1">The sequence shown here is derived from an EMBL/GenBank/DDBJ whole genome shotgun (WGS) entry which is preliminary data.</text>
</comment>
<dbReference type="OrthoDB" id="9807923at2"/>
<keyword evidence="2" id="KW-1185">Reference proteome</keyword>
<organism evidence="1 2">
    <name type="scientific">Hydrotalea sandarakina</name>
    <dbReference type="NCBI Taxonomy" id="1004304"/>
    <lineage>
        <taxon>Bacteria</taxon>
        <taxon>Pseudomonadati</taxon>
        <taxon>Bacteroidota</taxon>
        <taxon>Chitinophagia</taxon>
        <taxon>Chitinophagales</taxon>
        <taxon>Chitinophagaceae</taxon>
        <taxon>Hydrotalea</taxon>
    </lineage>
</organism>
<dbReference type="EMBL" id="QKZV01000006">
    <property type="protein sequence ID" value="PZX61893.1"/>
    <property type="molecule type" value="Genomic_DNA"/>
</dbReference>
<gene>
    <name evidence="1" type="ORF">LX80_02055</name>
</gene>
<dbReference type="RefSeq" id="WP_111296040.1">
    <property type="nucleotide sequence ID" value="NZ_QKZV01000006.1"/>
</dbReference>
<dbReference type="Gene3D" id="3.30.530.20">
    <property type="match status" value="1"/>
</dbReference>
<dbReference type="SUPFAM" id="SSF55961">
    <property type="entry name" value="Bet v1-like"/>
    <property type="match status" value="1"/>
</dbReference>
<dbReference type="AlphaFoldDB" id="A0A2W7RM68"/>
<proteinExistence type="predicted"/>
<evidence type="ECO:0000313" key="2">
    <source>
        <dbReference type="Proteomes" id="UP000249720"/>
    </source>
</evidence>
<name>A0A2W7RM68_9BACT</name>
<sequence>MKLLKQAFFSVVILAILVQILAFIFPSHIIVSRAITIQAPADSIRPYVQTINGWSKWVAGMHEQNVHIKNANEAQIGNRWVTIQKVTADSVVSIWQNSKGKPLISTLQLIPAQNNTSTVVQWQYEQFLQWYPWQRFGAMVSDKIIGTMLEQNLTALQTLVEKQH</sequence>